<reference evidence="2" key="2">
    <citation type="submission" date="2022-06" db="UniProtKB">
        <authorList>
            <consortium name="EnsemblMetazoa"/>
        </authorList>
    </citation>
    <scope>IDENTIFICATION</scope>
    <source>
        <strain evidence="2">PS312</strain>
    </source>
</reference>
<evidence type="ECO:0000313" key="3">
    <source>
        <dbReference type="Proteomes" id="UP000005239"/>
    </source>
</evidence>
<feature type="compositionally biased region" description="Low complexity" evidence="1">
    <location>
        <begin position="139"/>
        <end position="148"/>
    </location>
</feature>
<dbReference type="Gene3D" id="3.30.160.60">
    <property type="entry name" value="Classic Zinc Finger"/>
    <property type="match status" value="1"/>
</dbReference>
<feature type="region of interest" description="Disordered" evidence="1">
    <location>
        <begin position="359"/>
        <end position="379"/>
    </location>
</feature>
<proteinExistence type="predicted"/>
<organism evidence="2 3">
    <name type="scientific">Pristionchus pacificus</name>
    <name type="common">Parasitic nematode worm</name>
    <dbReference type="NCBI Taxonomy" id="54126"/>
    <lineage>
        <taxon>Eukaryota</taxon>
        <taxon>Metazoa</taxon>
        <taxon>Ecdysozoa</taxon>
        <taxon>Nematoda</taxon>
        <taxon>Chromadorea</taxon>
        <taxon>Rhabditida</taxon>
        <taxon>Rhabditina</taxon>
        <taxon>Diplogasteromorpha</taxon>
        <taxon>Diplogasteroidea</taxon>
        <taxon>Neodiplogasteridae</taxon>
        <taxon>Pristionchus</taxon>
    </lineage>
</organism>
<dbReference type="PANTHER" id="PTHR48125">
    <property type="entry name" value="LP07818P1"/>
    <property type="match status" value="1"/>
</dbReference>
<dbReference type="PANTHER" id="PTHR48125:SF12">
    <property type="entry name" value="AT HOOK TRANSCRIPTION FACTOR FAMILY-RELATED"/>
    <property type="match status" value="1"/>
</dbReference>
<accession>A0A8R1UJ94</accession>
<protein>
    <submittedName>
        <fullName evidence="2">C2H2-type domain-containing protein</fullName>
    </submittedName>
</protein>
<dbReference type="PROSITE" id="PS00028">
    <property type="entry name" value="ZINC_FINGER_C2H2_1"/>
    <property type="match status" value="2"/>
</dbReference>
<dbReference type="InterPro" id="IPR013087">
    <property type="entry name" value="Znf_C2H2_type"/>
</dbReference>
<dbReference type="EnsemblMetazoa" id="PPA33634.1">
    <property type="protein sequence ID" value="PPA33634.1"/>
    <property type="gene ID" value="WBGene00272003"/>
</dbReference>
<dbReference type="SMART" id="SM00355">
    <property type="entry name" value="ZnF_C2H2"/>
    <property type="match status" value="3"/>
</dbReference>
<gene>
    <name evidence="2" type="primary">WBGene00272003</name>
</gene>
<feature type="compositionally biased region" description="Acidic residues" evidence="1">
    <location>
        <begin position="462"/>
        <end position="471"/>
    </location>
</feature>
<dbReference type="PROSITE" id="PS50157">
    <property type="entry name" value="ZINC_FINGER_C2H2_2"/>
    <property type="match status" value="1"/>
</dbReference>
<feature type="region of interest" description="Disordered" evidence="1">
    <location>
        <begin position="408"/>
        <end position="476"/>
    </location>
</feature>
<keyword evidence="3" id="KW-1185">Reference proteome</keyword>
<feature type="region of interest" description="Disordered" evidence="1">
    <location>
        <begin position="530"/>
        <end position="557"/>
    </location>
</feature>
<dbReference type="Proteomes" id="UP000005239">
    <property type="component" value="Unassembled WGS sequence"/>
</dbReference>
<evidence type="ECO:0000313" key="2">
    <source>
        <dbReference type="EnsemblMetazoa" id="PPA33634.1"/>
    </source>
</evidence>
<feature type="region of interest" description="Disordered" evidence="1">
    <location>
        <begin position="572"/>
        <end position="599"/>
    </location>
</feature>
<dbReference type="AlphaFoldDB" id="A0A2A6BKH3"/>
<reference evidence="3" key="1">
    <citation type="journal article" date="2008" name="Nat. Genet.">
        <title>The Pristionchus pacificus genome provides a unique perspective on nematode lifestyle and parasitism.</title>
        <authorList>
            <person name="Dieterich C."/>
            <person name="Clifton S.W."/>
            <person name="Schuster L.N."/>
            <person name="Chinwalla A."/>
            <person name="Delehaunty K."/>
            <person name="Dinkelacker I."/>
            <person name="Fulton L."/>
            <person name="Fulton R."/>
            <person name="Godfrey J."/>
            <person name="Minx P."/>
            <person name="Mitreva M."/>
            <person name="Roeseler W."/>
            <person name="Tian H."/>
            <person name="Witte H."/>
            <person name="Yang S.P."/>
            <person name="Wilson R.K."/>
            <person name="Sommer R.J."/>
        </authorList>
    </citation>
    <scope>NUCLEOTIDE SEQUENCE [LARGE SCALE GENOMIC DNA]</scope>
    <source>
        <strain evidence="3">PS312</strain>
    </source>
</reference>
<feature type="region of interest" description="Disordered" evidence="1">
    <location>
        <begin position="139"/>
        <end position="159"/>
    </location>
</feature>
<feature type="compositionally biased region" description="Polar residues" evidence="1">
    <location>
        <begin position="438"/>
        <end position="454"/>
    </location>
</feature>
<sequence length="719" mass="79114">MIYPLEESNPSSFCYLSPAFRLPPPPPPPPLPPIPSAAPPCVVPVAAIPLPPLSALPPPVDCVRKLQLSQCTLRCEGKEENSPPLAEKASIPAVFEASATLFQLQPEELSAAETLVMLSEEARIVKNSYTPIFHRSPVAATAPSASPTDELESPPVTAPLLTTEQLRQIVLDLEKSARERDQKKQDDANRESNVSPMKCAESIVDEINMNESDEYVSSDEETNMDVDAADEYMKPVALTTAVNAAVGRPVCQIPPNQDKAFLDEFFVESPFDRGGMRVEEANSSVPQSMDTEEPTEYLTKEQFEQEFNKFAHTIDQAKEELLCRGANCERFSLPVTFFRSILASTAAAIAMQLWNQSKGGTGDNTPAPDLPSTAAPAAVESAQPLLQMSPPAAAQSIPDQMTRELTELQSKSDAEGAFAARQRKRHETQIRSVLSLPSRVSPTKQKNPAQSQPVSPIIDVDGSWEEEPSDDEKEHDKTVEYRLEEQTDAADAAAAALSDAAAAEEMMPLQDCGSNEFVSRAELLEHREEHAVNGGQAPPPEATPLEATPPETRSPSADVSSIFDLMSINCPAAPPTTRGEEVQAPPPHGALTPPSENDVVATGAKPNLQELEEMGALPCIVCYKMLWRSERNAHLVMEHGLRGVKEERLTEERKEADEGKKGRGYRCPRCPETFWLYDDVCKHVDYYHQHDYRPRCFTCGDEFRMMTDLVEHIRQEHTE</sequence>
<evidence type="ECO:0000256" key="1">
    <source>
        <dbReference type="SAM" id="MobiDB-lite"/>
    </source>
</evidence>
<feature type="compositionally biased region" description="Basic and acidic residues" evidence="1">
    <location>
        <begin position="176"/>
        <end position="190"/>
    </location>
</feature>
<feature type="region of interest" description="Disordered" evidence="1">
    <location>
        <begin position="176"/>
        <end position="198"/>
    </location>
</feature>
<accession>A0A2A6BKH3</accession>
<name>A0A2A6BKH3_PRIPA</name>